<keyword evidence="1" id="KW-1133">Transmembrane helix</keyword>
<dbReference type="Proteomes" id="UP000326837">
    <property type="component" value="Chromosome"/>
</dbReference>
<dbReference type="EMBL" id="AP021861">
    <property type="protein sequence ID" value="BBO32277.1"/>
    <property type="molecule type" value="Genomic_DNA"/>
</dbReference>
<keyword evidence="1" id="KW-0812">Transmembrane</keyword>
<gene>
    <name evidence="2" type="ORF">PLANPX_1889</name>
</gene>
<dbReference type="KEGG" id="lpav:PLANPX_1889"/>
<organism evidence="2 3">
    <name type="scientific">Lacipirellula parvula</name>
    <dbReference type="NCBI Taxonomy" id="2650471"/>
    <lineage>
        <taxon>Bacteria</taxon>
        <taxon>Pseudomonadati</taxon>
        <taxon>Planctomycetota</taxon>
        <taxon>Planctomycetia</taxon>
        <taxon>Pirellulales</taxon>
        <taxon>Lacipirellulaceae</taxon>
        <taxon>Lacipirellula</taxon>
    </lineage>
</organism>
<dbReference type="AlphaFoldDB" id="A0A5K7X8T4"/>
<keyword evidence="1" id="KW-0472">Membrane</keyword>
<name>A0A5K7X8T4_9BACT</name>
<accession>A0A5K7X8T4</accession>
<evidence type="ECO:0000256" key="1">
    <source>
        <dbReference type="SAM" id="Phobius"/>
    </source>
</evidence>
<evidence type="ECO:0000313" key="2">
    <source>
        <dbReference type="EMBL" id="BBO32277.1"/>
    </source>
</evidence>
<feature type="transmembrane region" description="Helical" evidence="1">
    <location>
        <begin position="12"/>
        <end position="32"/>
    </location>
</feature>
<protein>
    <submittedName>
        <fullName evidence="2">Uncharacterized protein</fullName>
    </submittedName>
</protein>
<proteinExistence type="predicted"/>
<keyword evidence="3" id="KW-1185">Reference proteome</keyword>
<sequence>MMHLKNLEHIMSILPLVLILLVGIFVAALVSIGDSSH</sequence>
<reference evidence="3" key="1">
    <citation type="submission" date="2019-10" db="EMBL/GenBank/DDBJ databases">
        <title>Lacipirellula parvula gen. nov., sp. nov., representing a lineage of planctomycetes widespread in freshwater anoxic habitats, and description of the family Lacipirellulaceae.</title>
        <authorList>
            <person name="Dedysh S.N."/>
            <person name="Kulichevskaya I.S."/>
            <person name="Beletsky A.V."/>
            <person name="Rakitin A.L."/>
            <person name="Mardanov A.V."/>
            <person name="Ivanova A.A."/>
            <person name="Saltykova V.X."/>
            <person name="Rijpstra W.I.C."/>
            <person name="Sinninghe Damste J.S."/>
            <person name="Ravin N.V."/>
        </authorList>
    </citation>
    <scope>NUCLEOTIDE SEQUENCE [LARGE SCALE GENOMIC DNA]</scope>
    <source>
        <strain evidence="3">PX69</strain>
    </source>
</reference>
<evidence type="ECO:0000313" key="3">
    <source>
        <dbReference type="Proteomes" id="UP000326837"/>
    </source>
</evidence>